<sequence length="199" mass="22150">MSSKQKVWIPAILIIAVALLLLVYYYSLDIPHARPDFRKEKEAGGQLFTTMGTIALYVAALGFSWLWFKKSRKSPSRIVKAVGTQIHRAHQWLGWAALALGTAHGVYLLLTRSDDHKIWSGIASFAILLAIVGYGVFIPRIRNKWMRMVHRMLGIAWVPIGFIHAGGSMLLAAALTIAIGILVRVLEKYAQSTNEPTNN</sequence>
<proteinExistence type="predicted"/>
<gene>
    <name evidence="2" type="ORF">H8B09_03825</name>
</gene>
<feature type="transmembrane region" description="Helical" evidence="1">
    <location>
        <begin position="89"/>
        <end position="110"/>
    </location>
</feature>
<reference evidence="2 3" key="1">
    <citation type="submission" date="2020-09" db="EMBL/GenBank/DDBJ databases">
        <title>Paenibacillus sp. strain PR3 16S rRNA gene Genome sequencing and assembly.</title>
        <authorList>
            <person name="Kim J."/>
        </authorList>
    </citation>
    <scope>NUCLEOTIDE SEQUENCE [LARGE SCALE GENOMIC DNA]</scope>
    <source>
        <strain evidence="2 3">PR3</strain>
    </source>
</reference>
<protein>
    <recommendedName>
        <fullName evidence="4">Ferric oxidoreductase domain-containing protein</fullName>
    </recommendedName>
</protein>
<feature type="transmembrane region" description="Helical" evidence="1">
    <location>
        <begin position="7"/>
        <end position="27"/>
    </location>
</feature>
<evidence type="ECO:0008006" key="4">
    <source>
        <dbReference type="Google" id="ProtNLM"/>
    </source>
</evidence>
<feature type="transmembrane region" description="Helical" evidence="1">
    <location>
        <begin position="47"/>
        <end position="68"/>
    </location>
</feature>
<dbReference type="EMBL" id="JACXZA010000001">
    <property type="protein sequence ID" value="MBD3917870.1"/>
    <property type="molecule type" value="Genomic_DNA"/>
</dbReference>
<keyword evidence="3" id="KW-1185">Reference proteome</keyword>
<evidence type="ECO:0000313" key="2">
    <source>
        <dbReference type="EMBL" id="MBD3917870.1"/>
    </source>
</evidence>
<comment type="caution">
    <text evidence="2">The sequence shown here is derived from an EMBL/GenBank/DDBJ whole genome shotgun (WGS) entry which is preliminary data.</text>
</comment>
<evidence type="ECO:0000256" key="1">
    <source>
        <dbReference type="SAM" id="Phobius"/>
    </source>
</evidence>
<dbReference type="Proteomes" id="UP000609346">
    <property type="component" value="Unassembled WGS sequence"/>
</dbReference>
<name>A0ABR8MPE8_9BACL</name>
<keyword evidence="1" id="KW-0812">Transmembrane</keyword>
<keyword evidence="1" id="KW-0472">Membrane</keyword>
<dbReference type="RefSeq" id="WP_191202126.1">
    <property type="nucleotide sequence ID" value="NZ_JACXZA010000001.1"/>
</dbReference>
<feature type="transmembrane region" description="Helical" evidence="1">
    <location>
        <begin position="153"/>
        <end position="183"/>
    </location>
</feature>
<evidence type="ECO:0000313" key="3">
    <source>
        <dbReference type="Proteomes" id="UP000609346"/>
    </source>
</evidence>
<keyword evidence="1" id="KW-1133">Transmembrane helix</keyword>
<feature type="transmembrane region" description="Helical" evidence="1">
    <location>
        <begin position="122"/>
        <end position="141"/>
    </location>
</feature>
<organism evidence="2 3">
    <name type="scientific">Paenibacillus terricola</name>
    <dbReference type="NCBI Taxonomy" id="2763503"/>
    <lineage>
        <taxon>Bacteria</taxon>
        <taxon>Bacillati</taxon>
        <taxon>Bacillota</taxon>
        <taxon>Bacilli</taxon>
        <taxon>Bacillales</taxon>
        <taxon>Paenibacillaceae</taxon>
        <taxon>Paenibacillus</taxon>
    </lineage>
</organism>
<accession>A0ABR8MPE8</accession>